<feature type="domain" description="Polyvalent protein metallopeptidase" evidence="2">
    <location>
        <begin position="147"/>
        <end position="271"/>
    </location>
</feature>
<dbReference type="InterPro" id="IPR017113">
    <property type="entry name" value="Antirestriction_ArdC"/>
</dbReference>
<dbReference type="EMBL" id="MUTJ01000087">
    <property type="protein sequence ID" value="ONU78900.1"/>
    <property type="molecule type" value="Genomic_DNA"/>
</dbReference>
<dbReference type="Pfam" id="PF18818">
    <property type="entry name" value="MPTase-PolyVal"/>
    <property type="match status" value="1"/>
</dbReference>
<name>A0A1V2VWS4_9BURK</name>
<evidence type="ECO:0000259" key="2">
    <source>
        <dbReference type="Pfam" id="PF18818"/>
    </source>
</evidence>
<evidence type="ECO:0008006" key="5">
    <source>
        <dbReference type="Google" id="ProtNLM"/>
    </source>
</evidence>
<dbReference type="RefSeq" id="WP_077176599.1">
    <property type="nucleotide sequence ID" value="NZ_MUTB01000105.1"/>
</dbReference>
<dbReference type="AlphaFoldDB" id="A0A1V2VWS4"/>
<comment type="caution">
    <text evidence="3">The sequence shown here is derived from an EMBL/GenBank/DDBJ whole genome shotgun (WGS) entry which is preliminary data.</text>
</comment>
<protein>
    <recommendedName>
        <fullName evidence="5">DUF1738 domain-containing protein</fullName>
    </recommendedName>
</protein>
<proteinExistence type="predicted"/>
<evidence type="ECO:0000313" key="4">
    <source>
        <dbReference type="Proteomes" id="UP000188543"/>
    </source>
</evidence>
<dbReference type="GO" id="GO:0003697">
    <property type="term" value="F:single-stranded DNA binding"/>
    <property type="evidence" value="ECO:0007669"/>
    <property type="project" value="InterPro"/>
</dbReference>
<sequence>MDLRADITNAIIRMIEEGAANGDKSLWDHAIKFGMPVNYKTKRPYSGVNVPLLWCAAADRGLERNEWLTFKQAQELGANVKKGSKGVMGVFFKMMPKKGADAGSADDGDSEGGFIPMMKPFWVFNVADIENLPEVEDTRPEFEPIAQAEHVLAASGARITWEGARAFYRPSTDEIYMPTRERFAQPVNAYAVALHELTHWTGHESRLARDFSGRFGSEAYAFEELVAELGSAFVVAHLGLEGARLENHASYVQSWLKVLKNDKNAVFTASRHANAAYQLIMQKAGMTPQSDEAAA</sequence>
<feature type="domain" description="N-terminal" evidence="1">
    <location>
        <begin position="2"/>
        <end position="124"/>
    </location>
</feature>
<dbReference type="InterPro" id="IPR041459">
    <property type="entry name" value="MPTase-PolyVal"/>
</dbReference>
<dbReference type="PIRSF" id="PIRSF037112">
    <property type="entry name" value="Antirestriction_ArdC"/>
    <property type="match status" value="1"/>
</dbReference>
<dbReference type="Pfam" id="PF08401">
    <property type="entry name" value="ArdcN"/>
    <property type="match status" value="1"/>
</dbReference>
<accession>A0A1V2VWS4</accession>
<evidence type="ECO:0000259" key="1">
    <source>
        <dbReference type="Pfam" id="PF08401"/>
    </source>
</evidence>
<gene>
    <name evidence="3" type="ORF">A8E72_28510</name>
</gene>
<dbReference type="Proteomes" id="UP000188543">
    <property type="component" value="Unassembled WGS sequence"/>
</dbReference>
<organism evidence="3 4">
    <name type="scientific">Burkholderia cenocepacia</name>
    <dbReference type="NCBI Taxonomy" id="95486"/>
    <lineage>
        <taxon>Bacteria</taxon>
        <taxon>Pseudomonadati</taxon>
        <taxon>Pseudomonadota</taxon>
        <taxon>Betaproteobacteria</taxon>
        <taxon>Burkholderiales</taxon>
        <taxon>Burkholderiaceae</taxon>
        <taxon>Burkholderia</taxon>
        <taxon>Burkholderia cepacia complex</taxon>
    </lineage>
</organism>
<dbReference type="InterPro" id="IPR013610">
    <property type="entry name" value="ArdC_N"/>
</dbReference>
<reference evidence="3 4" key="1">
    <citation type="submission" date="2016-08" db="EMBL/GenBank/DDBJ databases">
        <authorList>
            <person name="Seilhamer J.J."/>
        </authorList>
    </citation>
    <scope>NUCLEOTIDE SEQUENCE [LARGE SCALE GENOMIC DNA]</scope>
    <source>
        <strain evidence="3 4">VC14762</strain>
    </source>
</reference>
<evidence type="ECO:0000313" key="3">
    <source>
        <dbReference type="EMBL" id="ONU78900.1"/>
    </source>
</evidence>